<gene>
    <name evidence="2" type="ORF">AVDCRST_MAG68-2036</name>
</gene>
<reference evidence="2" key="1">
    <citation type="submission" date="2020-02" db="EMBL/GenBank/DDBJ databases">
        <authorList>
            <person name="Meier V. D."/>
        </authorList>
    </citation>
    <scope>NUCLEOTIDE SEQUENCE</scope>
    <source>
        <strain evidence="2">AVDCRST_MAG68</strain>
    </source>
</reference>
<organism evidence="2">
    <name type="scientific">uncultured Gemmatimonadota bacterium</name>
    <dbReference type="NCBI Taxonomy" id="203437"/>
    <lineage>
        <taxon>Bacteria</taxon>
        <taxon>Pseudomonadati</taxon>
        <taxon>Gemmatimonadota</taxon>
        <taxon>environmental samples</taxon>
    </lineage>
</organism>
<feature type="region of interest" description="Disordered" evidence="1">
    <location>
        <begin position="157"/>
        <end position="194"/>
    </location>
</feature>
<accession>A0A6J4L8A3</accession>
<protein>
    <recommendedName>
        <fullName evidence="3">Tetratricopeptide repeat protein</fullName>
    </recommendedName>
</protein>
<dbReference type="EMBL" id="CADCTW010000101">
    <property type="protein sequence ID" value="CAA9325010.1"/>
    <property type="molecule type" value="Genomic_DNA"/>
</dbReference>
<evidence type="ECO:0000313" key="2">
    <source>
        <dbReference type="EMBL" id="CAA9325010.1"/>
    </source>
</evidence>
<evidence type="ECO:0000256" key="1">
    <source>
        <dbReference type="SAM" id="MobiDB-lite"/>
    </source>
</evidence>
<sequence length="194" mass="20772">MERQGGPGTPDELQKHLETIERMLAGSPPRSQSVLLKQAGDLCASLGERRRALAWYGRAVNLHLELGEAPRASALCHTILSIQPEAVRARCTLAWLALAGGRTIEARRLVDEYAAAARGAGQNAMAAQQLAWMFDAAADALLRRDIVRAVRSLGDDTRAAALSSAPPPAEPLDHEELWSRVLHGTLAPPPPPSG</sequence>
<name>A0A6J4L8A3_9BACT</name>
<dbReference type="InterPro" id="IPR011990">
    <property type="entry name" value="TPR-like_helical_dom_sf"/>
</dbReference>
<dbReference type="Gene3D" id="1.25.40.10">
    <property type="entry name" value="Tetratricopeptide repeat domain"/>
    <property type="match status" value="1"/>
</dbReference>
<dbReference type="SUPFAM" id="SSF48452">
    <property type="entry name" value="TPR-like"/>
    <property type="match status" value="1"/>
</dbReference>
<dbReference type="AlphaFoldDB" id="A0A6J4L8A3"/>
<proteinExistence type="predicted"/>
<evidence type="ECO:0008006" key="3">
    <source>
        <dbReference type="Google" id="ProtNLM"/>
    </source>
</evidence>